<feature type="region of interest" description="Disordered" evidence="12">
    <location>
        <begin position="473"/>
        <end position="546"/>
    </location>
</feature>
<dbReference type="GO" id="GO:0046872">
    <property type="term" value="F:metal ion binding"/>
    <property type="evidence" value="ECO:0007669"/>
    <property type="project" value="UniProtKB-KW"/>
</dbReference>
<evidence type="ECO:0000256" key="5">
    <source>
        <dbReference type="ARBA" id="ARBA00022741"/>
    </source>
</evidence>
<accession>A0A9J7MPQ0</accession>
<organism evidence="14 17">
    <name type="scientific">Branchiostoma floridae</name>
    <name type="common">Florida lancelet</name>
    <name type="synonym">Amphioxus</name>
    <dbReference type="NCBI Taxonomy" id="7739"/>
    <lineage>
        <taxon>Eukaryota</taxon>
        <taxon>Metazoa</taxon>
        <taxon>Chordata</taxon>
        <taxon>Cephalochordata</taxon>
        <taxon>Leptocardii</taxon>
        <taxon>Amphioxiformes</taxon>
        <taxon>Branchiostomatidae</taxon>
        <taxon>Branchiostoma</taxon>
    </lineage>
</organism>
<proteinExistence type="inferred from homology"/>
<dbReference type="InterPro" id="IPR015415">
    <property type="entry name" value="Spast_Vps4_C"/>
</dbReference>
<dbReference type="GO" id="GO:0008568">
    <property type="term" value="F:microtubule severing ATPase activity"/>
    <property type="evidence" value="ECO:0000318"/>
    <property type="project" value="GO_Central"/>
</dbReference>
<keyword evidence="7" id="KW-0067">ATP-binding</keyword>
<dbReference type="Pfam" id="PF17862">
    <property type="entry name" value="AAA_lid_3"/>
    <property type="match status" value="1"/>
</dbReference>
<feature type="compositionally biased region" description="Low complexity" evidence="12">
    <location>
        <begin position="290"/>
        <end position="300"/>
    </location>
</feature>
<evidence type="ECO:0000256" key="3">
    <source>
        <dbReference type="ARBA" id="ARBA00006914"/>
    </source>
</evidence>
<feature type="compositionally biased region" description="Polar residues" evidence="12">
    <location>
        <begin position="419"/>
        <end position="430"/>
    </location>
</feature>
<dbReference type="FunFam" id="1.10.8.60:FF:000022">
    <property type="entry name" value="Fidgetin like 1"/>
    <property type="match status" value="1"/>
</dbReference>
<dbReference type="AlphaFoldDB" id="A0A9J7MPQ0"/>
<dbReference type="GO" id="GO:0016887">
    <property type="term" value="F:ATP hydrolysis activity"/>
    <property type="evidence" value="ECO:0000318"/>
    <property type="project" value="GO_Central"/>
</dbReference>
<comment type="cofactor">
    <cofactor evidence="1">
        <name>Mg(2+)</name>
        <dbReference type="ChEBI" id="CHEBI:18420"/>
    </cofactor>
</comment>
<feature type="region of interest" description="Disordered" evidence="12">
    <location>
        <begin position="373"/>
        <end position="456"/>
    </location>
</feature>
<comment type="subcellular location">
    <subcellularLocation>
        <location evidence="2">Nucleus</location>
    </subcellularLocation>
</comment>
<feature type="compositionally biased region" description="Low complexity" evidence="12">
    <location>
        <begin position="351"/>
        <end position="361"/>
    </location>
</feature>
<dbReference type="FunFam" id="3.40.50.300:FF:000093">
    <property type="entry name" value="Fidgetin-like 1"/>
    <property type="match status" value="1"/>
</dbReference>
<sequence>MTMQHDPEQAQHLHRWQKPYFDGKVAEAYPAQKADALRGQCGQIQYAWATDNITELTASMLLKQYAEKYVNVVDNTDGSTGLNNYADGALSLASGHRNESGEWQTSLSMDNMQNMQGVQDLMSASKVDAAKMMNSSTADIPLSEQTASYPVNSSTCMQAGAAWPYPPNSSCGGKDPGVVGQDIGMNAYHQPDMYGNMSAYQDPNGAPYPPPQNVQMQMNHHHGQPVMNHHGPMSHPGSMNHQGGMSHHPLGPQPGMQQGMVQGMGHPGSLQQAASPVYANHQNRNFRANSAPSLSRTSSSPNVQGGSPMNGYPAVSSPSANTAVSTPGATFPTHPPTSCNVPPPGPTTIPAYSSASNAGYSSAPTTGFANAQSSGYSNAPSAHAQSGIYPTSASSLKRKASSMEGGDQNNYGSYPYGNHGNQYGGTSSCRYNPREGGNMADPNRRDCMEESGSTEDQASMNFCTAREQLAINNQKKYGRSKMPTPTASSYGTVKKSLGARPRGPSSKFVPPVLNKEDSSDDGGQLVRRAGPNKQAGMAPNGGEPLDERLKNIEPKLIEMIQNEIMDHGPPVSWDDIAGLEFAKATIKEIVIWPMLRPDIFKGLRGPPKGLLLFGPPGTGKTLIGKCIASQSGATFFSISASSLTSKWVGEGEKLVRALFAVARCHQPAVVFIDEIDSLLSSRSDGEHDASRRIKTEFLVQFDGVGTSSEDRILIIGATNRPQEIDEAARRRLVKRLYIPLPDYPARCQIVHSLMSTQNHSLTEDDISIICQRAEGYSGADMANLCREAALGPIRSIQGSDIQNITPDQVRPILFRDCEEAFRHIRPSVTQKDLDLYVEWNKQFGSGAT</sequence>
<evidence type="ECO:0000313" key="16">
    <source>
        <dbReference type="RefSeq" id="XP_035674580.1"/>
    </source>
</evidence>
<dbReference type="RefSeq" id="XP_035674580.1">
    <property type="nucleotide sequence ID" value="XM_035818687.1"/>
</dbReference>
<keyword evidence="6" id="KW-0378">Hydrolase</keyword>
<evidence type="ECO:0000256" key="9">
    <source>
        <dbReference type="ARBA" id="ARBA00023242"/>
    </source>
</evidence>
<name>A0A9J7MPQ0_BRAFL</name>
<dbReference type="Pfam" id="PF00004">
    <property type="entry name" value="AAA"/>
    <property type="match status" value="1"/>
</dbReference>
<dbReference type="Gene3D" id="1.10.8.60">
    <property type="match status" value="1"/>
</dbReference>
<dbReference type="InterPro" id="IPR003959">
    <property type="entry name" value="ATPase_AAA_core"/>
</dbReference>
<dbReference type="GeneID" id="118414566"/>
<dbReference type="InterPro" id="IPR050304">
    <property type="entry name" value="MT-severing_AAA_ATPase"/>
</dbReference>
<dbReference type="CDD" id="cd19525">
    <property type="entry name" value="RecA-like_Figl-1"/>
    <property type="match status" value="1"/>
</dbReference>
<dbReference type="GO" id="GO:0005737">
    <property type="term" value="C:cytoplasm"/>
    <property type="evidence" value="ECO:0000318"/>
    <property type="project" value="GO_Central"/>
</dbReference>
<dbReference type="RefSeq" id="XP_035674579.1">
    <property type="nucleotide sequence ID" value="XM_035818686.1"/>
</dbReference>
<evidence type="ECO:0000256" key="2">
    <source>
        <dbReference type="ARBA" id="ARBA00004123"/>
    </source>
</evidence>
<evidence type="ECO:0000256" key="4">
    <source>
        <dbReference type="ARBA" id="ARBA00022723"/>
    </source>
</evidence>
<dbReference type="PANTHER" id="PTHR23074">
    <property type="entry name" value="AAA DOMAIN-CONTAINING"/>
    <property type="match status" value="1"/>
</dbReference>
<dbReference type="PANTHER" id="PTHR23074:SF17">
    <property type="entry name" value="FIDGETIN-LIKE PROTEIN 1"/>
    <property type="match status" value="1"/>
</dbReference>
<keyword evidence="14" id="KW-1185">Reference proteome</keyword>
<dbReference type="InterPro" id="IPR003593">
    <property type="entry name" value="AAA+_ATPase"/>
</dbReference>
<feature type="domain" description="AAA+ ATPase" evidence="13">
    <location>
        <begin position="606"/>
        <end position="742"/>
    </location>
</feature>
<evidence type="ECO:0000256" key="10">
    <source>
        <dbReference type="ARBA" id="ARBA00035694"/>
    </source>
</evidence>
<dbReference type="RefSeq" id="XP_035674581.1">
    <property type="nucleotide sequence ID" value="XM_035818688.1"/>
</dbReference>
<comment type="catalytic activity">
    <reaction evidence="11">
        <text>ATP + H2O = ADP + phosphate + H(+)</text>
        <dbReference type="Rhea" id="RHEA:13065"/>
        <dbReference type="ChEBI" id="CHEBI:15377"/>
        <dbReference type="ChEBI" id="CHEBI:15378"/>
        <dbReference type="ChEBI" id="CHEBI:30616"/>
        <dbReference type="ChEBI" id="CHEBI:43474"/>
        <dbReference type="ChEBI" id="CHEBI:456216"/>
    </reaction>
</comment>
<evidence type="ECO:0000259" key="13">
    <source>
        <dbReference type="SMART" id="SM00382"/>
    </source>
</evidence>
<feature type="region of interest" description="Disordered" evidence="12">
    <location>
        <begin position="288"/>
        <end position="361"/>
    </location>
</feature>
<keyword evidence="8" id="KW-0460">Magnesium</keyword>
<dbReference type="InterPro" id="IPR003960">
    <property type="entry name" value="ATPase_AAA_CS"/>
</dbReference>
<dbReference type="OMA" id="YSDKWES"/>
<evidence type="ECO:0000256" key="12">
    <source>
        <dbReference type="SAM" id="MobiDB-lite"/>
    </source>
</evidence>
<evidence type="ECO:0000256" key="1">
    <source>
        <dbReference type="ARBA" id="ARBA00001946"/>
    </source>
</evidence>
<evidence type="ECO:0000256" key="11">
    <source>
        <dbReference type="ARBA" id="ARBA00049360"/>
    </source>
</evidence>
<dbReference type="SUPFAM" id="SSF52540">
    <property type="entry name" value="P-loop containing nucleoside triphosphate hydrolases"/>
    <property type="match status" value="1"/>
</dbReference>
<evidence type="ECO:0000256" key="8">
    <source>
        <dbReference type="ARBA" id="ARBA00022842"/>
    </source>
</evidence>
<keyword evidence="4" id="KW-0479">Metal-binding</keyword>
<dbReference type="Pfam" id="PF09336">
    <property type="entry name" value="Vps4_C"/>
    <property type="match status" value="1"/>
</dbReference>
<dbReference type="GO" id="GO:0005634">
    <property type="term" value="C:nucleus"/>
    <property type="evidence" value="ECO:0000318"/>
    <property type="project" value="GO_Central"/>
</dbReference>
<evidence type="ECO:0000313" key="17">
    <source>
        <dbReference type="RefSeq" id="XP_035674581.1"/>
    </source>
</evidence>
<gene>
    <name evidence="15 16 17" type="primary">LOC118414566</name>
</gene>
<dbReference type="Gene3D" id="3.40.50.300">
    <property type="entry name" value="P-loop containing nucleotide triphosphate hydrolases"/>
    <property type="match status" value="1"/>
</dbReference>
<feature type="compositionally biased region" description="Polar residues" evidence="12">
    <location>
        <begin position="373"/>
        <end position="395"/>
    </location>
</feature>
<dbReference type="KEGG" id="bfo:118414566"/>
<keyword evidence="5" id="KW-0547">Nucleotide-binding</keyword>
<keyword evidence="9" id="KW-0539">Nucleus</keyword>
<reference evidence="15 16" key="2">
    <citation type="submission" date="2025-04" db="UniProtKB">
        <authorList>
            <consortium name="RefSeq"/>
        </authorList>
    </citation>
    <scope>IDENTIFICATION</scope>
    <source>
        <strain evidence="15 16">S238N-H82</strain>
        <tissue evidence="15 16">Testes</tissue>
    </source>
</reference>
<evidence type="ECO:0000313" key="15">
    <source>
        <dbReference type="RefSeq" id="XP_035674579.1"/>
    </source>
</evidence>
<dbReference type="PROSITE" id="PS00674">
    <property type="entry name" value="AAA"/>
    <property type="match status" value="1"/>
</dbReference>
<dbReference type="InterPro" id="IPR047858">
    <property type="entry name" value="FIGNL1_ATPase"/>
</dbReference>
<comment type="similarity">
    <text evidence="3">Belongs to the AAA ATPase family.</text>
</comment>
<protein>
    <recommendedName>
        <fullName evidence="10">Fidgetin-like protein 1</fullName>
    </recommendedName>
</protein>
<dbReference type="SMART" id="SM00382">
    <property type="entry name" value="AAA"/>
    <property type="match status" value="1"/>
</dbReference>
<evidence type="ECO:0000256" key="7">
    <source>
        <dbReference type="ARBA" id="ARBA00022840"/>
    </source>
</evidence>
<dbReference type="InterPro" id="IPR027417">
    <property type="entry name" value="P-loop_NTPase"/>
</dbReference>
<reference evidence="14" key="1">
    <citation type="journal article" date="2020" name="Nat. Ecol. Evol.">
        <title>Deeply conserved synteny resolves early events in vertebrate evolution.</title>
        <authorList>
            <person name="Simakov O."/>
            <person name="Marletaz F."/>
            <person name="Yue J.X."/>
            <person name="O'Connell B."/>
            <person name="Jenkins J."/>
            <person name="Brandt A."/>
            <person name="Calef R."/>
            <person name="Tung C.H."/>
            <person name="Huang T.K."/>
            <person name="Schmutz J."/>
            <person name="Satoh N."/>
            <person name="Yu J.K."/>
            <person name="Putnam N.H."/>
            <person name="Green R.E."/>
            <person name="Rokhsar D.S."/>
        </authorList>
    </citation>
    <scope>NUCLEOTIDE SEQUENCE [LARGE SCALE GENOMIC DNA]</scope>
    <source>
        <strain evidence="14">S238N-H82</strain>
    </source>
</reference>
<dbReference type="GO" id="GO:0051013">
    <property type="term" value="P:microtubule severing"/>
    <property type="evidence" value="ECO:0000318"/>
    <property type="project" value="GO_Central"/>
</dbReference>
<feature type="compositionally biased region" description="Polar residues" evidence="12">
    <location>
        <begin position="316"/>
        <end position="328"/>
    </location>
</feature>
<evidence type="ECO:0000256" key="6">
    <source>
        <dbReference type="ARBA" id="ARBA00022801"/>
    </source>
</evidence>
<dbReference type="InterPro" id="IPR041569">
    <property type="entry name" value="AAA_lid_3"/>
</dbReference>
<dbReference type="GO" id="GO:0005524">
    <property type="term" value="F:ATP binding"/>
    <property type="evidence" value="ECO:0007669"/>
    <property type="project" value="UniProtKB-KW"/>
</dbReference>
<dbReference type="Proteomes" id="UP000001554">
    <property type="component" value="Chromosome 4"/>
</dbReference>
<evidence type="ECO:0000313" key="14">
    <source>
        <dbReference type="Proteomes" id="UP000001554"/>
    </source>
</evidence>
<dbReference type="OrthoDB" id="10251136at2759"/>